<organism evidence="3 4">
    <name type="scientific">Cephalotrichum gorgonifer</name>
    <dbReference type="NCBI Taxonomy" id="2041049"/>
    <lineage>
        <taxon>Eukaryota</taxon>
        <taxon>Fungi</taxon>
        <taxon>Dikarya</taxon>
        <taxon>Ascomycota</taxon>
        <taxon>Pezizomycotina</taxon>
        <taxon>Sordariomycetes</taxon>
        <taxon>Hypocreomycetidae</taxon>
        <taxon>Microascales</taxon>
        <taxon>Microascaceae</taxon>
        <taxon>Cephalotrichum</taxon>
    </lineage>
</organism>
<feature type="compositionally biased region" description="Polar residues" evidence="1">
    <location>
        <begin position="67"/>
        <end position="85"/>
    </location>
</feature>
<proteinExistence type="predicted"/>
<dbReference type="InterPro" id="IPR010730">
    <property type="entry name" value="HET"/>
</dbReference>
<dbReference type="Proteomes" id="UP001187682">
    <property type="component" value="Unassembled WGS sequence"/>
</dbReference>
<feature type="region of interest" description="Disordered" evidence="1">
    <location>
        <begin position="640"/>
        <end position="659"/>
    </location>
</feature>
<evidence type="ECO:0000313" key="3">
    <source>
        <dbReference type="EMBL" id="SPO01951.1"/>
    </source>
</evidence>
<accession>A0AAE8SUR0</accession>
<gene>
    <name evidence="3" type="ORF">DNG_04624</name>
</gene>
<dbReference type="Pfam" id="PF06985">
    <property type="entry name" value="HET"/>
    <property type="match status" value="1"/>
</dbReference>
<name>A0AAE8SUR0_9PEZI</name>
<dbReference type="PANTHER" id="PTHR33112">
    <property type="entry name" value="DOMAIN PROTEIN, PUTATIVE-RELATED"/>
    <property type="match status" value="1"/>
</dbReference>
<protein>
    <submittedName>
        <fullName evidence="3">Related to tol protein</fullName>
    </submittedName>
</protein>
<feature type="region of interest" description="Disordered" evidence="1">
    <location>
        <begin position="66"/>
        <end position="91"/>
    </location>
</feature>
<dbReference type="EMBL" id="ONZQ02000005">
    <property type="protein sequence ID" value="SPO01951.1"/>
    <property type="molecule type" value="Genomic_DNA"/>
</dbReference>
<evidence type="ECO:0000313" key="4">
    <source>
        <dbReference type="Proteomes" id="UP001187682"/>
    </source>
</evidence>
<comment type="caution">
    <text evidence="3">The sequence shown here is derived from an EMBL/GenBank/DDBJ whole genome shotgun (WGS) entry which is preliminary data.</text>
</comment>
<evidence type="ECO:0000259" key="2">
    <source>
        <dbReference type="Pfam" id="PF06985"/>
    </source>
</evidence>
<feature type="domain" description="Heterokaryon incompatibility" evidence="2">
    <location>
        <begin position="267"/>
        <end position="418"/>
    </location>
</feature>
<sequence>MAPEPIDNEKGLCPTCEAIDFKNLVYSADSAEKPPIPFGSLRDVLLRSTDCRLCATVVASLKERLQQADTESSQVDSSNTDSDSPVPTPIIAETSGSDVLIPTEVDGKEVQCSIFRDFFCTFKPSLEDKQGQQVTIRLNHIRIELEPKLWRPLSARDSVVFHPYWDALGNGPPDSTVTSEDNQPMPTLATKHGDVPISTPGSGREVSPLVDFRQVRSWLRVCEEEHTDRCSNPPWLPNDTESDEGNFLCVVDVQEMRIVDAPSACRYIALSYVWGPPTDDPMAKCTKANLAQIREPRGLEALPVPRTILDAMHVVRELGERYLWVDALCIVQDDIEEVVQLTSQMDMIFSGAVMTIIAADGDDCHAGLPGVLPGRERQIYQKKVRISDGLSLITRAALSDLSTLPRSKWNTRGWTYQERALSRRALIFTPSQIYWTCECKTLDEEAILEPEAGMWVLPPALGCNTEWDETDPDSAPKFSRSVFSIYITEYSTREFTYPGDALPAFKGLMKRYEFLTGDKLHWGVETSLFDQALCWSYGTTRRTEDCLLECEDSVIRRLKYPSWSWLGWKGFIGGVLPKDDQYEEVLAGTYRPAVWFYLLMSDNSTRPIGDQKEKPAYSWMGEAAITGLVTAEDADILRPASASGAGNGDLSSTSSWPSTTASTMYDTGRIVFRTSHAKLRTKQGPSHGDLLVWIRQEWHTVKSDIFSPSTVFNESYPAVEGLSLEDAEGKDGGGDARDKKDTEWLVDFVVISTHYKIASAEPSGQLNLMLLRPKEDEPGVWRRQGRAVIDEVLWLEAERQWTMVILS</sequence>
<evidence type="ECO:0000256" key="1">
    <source>
        <dbReference type="SAM" id="MobiDB-lite"/>
    </source>
</evidence>
<dbReference type="PANTHER" id="PTHR33112:SF12">
    <property type="entry name" value="HETEROKARYON INCOMPATIBILITY DOMAIN-CONTAINING PROTEIN"/>
    <property type="match status" value="1"/>
</dbReference>
<dbReference type="AlphaFoldDB" id="A0AAE8SUR0"/>
<keyword evidence="4" id="KW-1185">Reference proteome</keyword>
<reference evidence="3" key="1">
    <citation type="submission" date="2018-03" db="EMBL/GenBank/DDBJ databases">
        <authorList>
            <person name="Guldener U."/>
        </authorList>
    </citation>
    <scope>NUCLEOTIDE SEQUENCE</scope>
</reference>